<dbReference type="AlphaFoldDB" id="A0A172TDY4"/>
<dbReference type="PIRSF" id="PIRSF006232">
    <property type="entry name" value="Pirin"/>
    <property type="match status" value="1"/>
</dbReference>
<comment type="cofactor">
    <cofactor evidence="2">
        <name>Fe cation</name>
        <dbReference type="ChEBI" id="CHEBI:24875"/>
    </cofactor>
    <text evidence="2">Binds 1 Fe cation per subunit.</text>
</comment>
<evidence type="ECO:0000313" key="6">
    <source>
        <dbReference type="EMBL" id="ANE45117.1"/>
    </source>
</evidence>
<feature type="binding site" evidence="2">
    <location>
        <position position="57"/>
    </location>
    <ligand>
        <name>Fe cation</name>
        <dbReference type="ChEBI" id="CHEBI:24875"/>
    </ligand>
</feature>
<dbReference type="KEGG" id="pswu:SY83_00700"/>
<dbReference type="PATRIC" id="fig|1178515.4.peg.129"/>
<proteinExistence type="inferred from homology"/>
<evidence type="ECO:0000256" key="2">
    <source>
        <dbReference type="PIRSR" id="PIRSR006232-1"/>
    </source>
</evidence>
<dbReference type="CDD" id="cd02910">
    <property type="entry name" value="cupin_Yhhw_N"/>
    <property type="match status" value="1"/>
</dbReference>
<dbReference type="Pfam" id="PF02678">
    <property type="entry name" value="Pirin"/>
    <property type="match status" value="1"/>
</dbReference>
<dbReference type="EMBL" id="CP011388">
    <property type="protein sequence ID" value="ANE45117.1"/>
    <property type="molecule type" value="Genomic_DNA"/>
</dbReference>
<dbReference type="STRING" id="1178515.SY83_00700"/>
<keyword evidence="2" id="KW-0479">Metal-binding</keyword>
<protein>
    <submittedName>
        <fullName evidence="6">Pirin</fullName>
    </submittedName>
</protein>
<dbReference type="RefSeq" id="WP_068603371.1">
    <property type="nucleotide sequence ID" value="NZ_CP011388.1"/>
</dbReference>
<feature type="binding site" evidence="2">
    <location>
        <position position="59"/>
    </location>
    <ligand>
        <name>Fe cation</name>
        <dbReference type="ChEBI" id="CHEBI:24875"/>
    </ligand>
</feature>
<name>A0A172TDY4_9BACL</name>
<feature type="domain" description="Pirin N-terminal" evidence="4">
    <location>
        <begin position="12"/>
        <end position="118"/>
    </location>
</feature>
<dbReference type="OrthoDB" id="321327at2"/>
<dbReference type="Gene3D" id="2.60.120.10">
    <property type="entry name" value="Jelly Rolls"/>
    <property type="match status" value="2"/>
</dbReference>
<dbReference type="InterPro" id="IPR003829">
    <property type="entry name" value="Pirin_N_dom"/>
</dbReference>
<sequence>MISVYPASSRYSADHGWLQSHFSFSFADYYDSDNMNFGPLRVLNDDIIAAGKGFGMHPHREMEIVSVVLRGQLQHQDSLGHTAVTTYGQIQRMSAGKGVMHSEFNPSENEDMNLLQMWFMPNQEGVQPSYETTTYDLAKTVNILLPIVSHQSSAEVAHIHQDMTMYMSRLEQGKEISFNQAQNRRIFVFVTEGEITINGSTQLHNRDSARITETTALNISSVQGGSFILIDLP</sequence>
<feature type="binding site" evidence="2">
    <location>
        <position position="103"/>
    </location>
    <ligand>
        <name>Fe cation</name>
        <dbReference type="ChEBI" id="CHEBI:24875"/>
    </ligand>
</feature>
<dbReference type="PANTHER" id="PTHR43212:SF3">
    <property type="entry name" value="QUERCETIN 2,3-DIOXYGENASE"/>
    <property type="match status" value="1"/>
</dbReference>
<dbReference type="InterPro" id="IPR011051">
    <property type="entry name" value="RmlC_Cupin_sf"/>
</dbReference>
<dbReference type="Pfam" id="PF17954">
    <property type="entry name" value="Pirin_C_2"/>
    <property type="match status" value="1"/>
</dbReference>
<dbReference type="InterPro" id="IPR041602">
    <property type="entry name" value="Quercetinase_C"/>
</dbReference>
<dbReference type="Proteomes" id="UP000076927">
    <property type="component" value="Chromosome"/>
</dbReference>
<comment type="similarity">
    <text evidence="1 3">Belongs to the pirin family.</text>
</comment>
<dbReference type="InterPro" id="IPR014710">
    <property type="entry name" value="RmlC-like_jellyroll"/>
</dbReference>
<gene>
    <name evidence="6" type="ORF">SY83_00700</name>
</gene>
<evidence type="ECO:0000313" key="7">
    <source>
        <dbReference type="Proteomes" id="UP000076927"/>
    </source>
</evidence>
<evidence type="ECO:0000259" key="5">
    <source>
        <dbReference type="Pfam" id="PF17954"/>
    </source>
</evidence>
<keyword evidence="7" id="KW-1185">Reference proteome</keyword>
<keyword evidence="2" id="KW-0408">Iron</keyword>
<dbReference type="SUPFAM" id="SSF51182">
    <property type="entry name" value="RmlC-like cupins"/>
    <property type="match status" value="1"/>
</dbReference>
<dbReference type="InterPro" id="IPR012093">
    <property type="entry name" value="Pirin"/>
</dbReference>
<accession>A0A172TDY4</accession>
<dbReference type="GO" id="GO:0046872">
    <property type="term" value="F:metal ion binding"/>
    <property type="evidence" value="ECO:0007669"/>
    <property type="project" value="UniProtKB-KW"/>
</dbReference>
<dbReference type="PANTHER" id="PTHR43212">
    <property type="entry name" value="QUERCETIN 2,3-DIOXYGENASE"/>
    <property type="match status" value="1"/>
</dbReference>
<organism evidence="6 7">
    <name type="scientific">Paenibacillus swuensis</name>
    <dbReference type="NCBI Taxonomy" id="1178515"/>
    <lineage>
        <taxon>Bacteria</taxon>
        <taxon>Bacillati</taxon>
        <taxon>Bacillota</taxon>
        <taxon>Bacilli</taxon>
        <taxon>Bacillales</taxon>
        <taxon>Paenibacillaceae</taxon>
        <taxon>Paenibacillus</taxon>
    </lineage>
</organism>
<evidence type="ECO:0000256" key="1">
    <source>
        <dbReference type="ARBA" id="ARBA00008416"/>
    </source>
</evidence>
<feature type="domain" description="Quercetin 2,3-dioxygenase C-terminal cupin" evidence="5">
    <location>
        <begin position="147"/>
        <end position="232"/>
    </location>
</feature>
<evidence type="ECO:0000259" key="4">
    <source>
        <dbReference type="Pfam" id="PF02678"/>
    </source>
</evidence>
<feature type="binding site" evidence="2">
    <location>
        <position position="101"/>
    </location>
    <ligand>
        <name>Fe cation</name>
        <dbReference type="ChEBI" id="CHEBI:24875"/>
    </ligand>
</feature>
<reference evidence="6 7" key="1">
    <citation type="submission" date="2015-01" db="EMBL/GenBank/DDBJ databases">
        <title>Paenibacillus swuensis/DY6/whole genome sequencing.</title>
        <authorList>
            <person name="Kim M.K."/>
            <person name="Srinivasan S."/>
            <person name="Lee J.-J."/>
        </authorList>
    </citation>
    <scope>NUCLEOTIDE SEQUENCE [LARGE SCALE GENOMIC DNA]</scope>
    <source>
        <strain evidence="6 7">DY6</strain>
    </source>
</reference>
<evidence type="ECO:0000256" key="3">
    <source>
        <dbReference type="RuleBase" id="RU003457"/>
    </source>
</evidence>